<evidence type="ECO:0000313" key="4">
    <source>
        <dbReference type="EMBL" id="AIQ61080.1"/>
    </source>
</evidence>
<keyword evidence="5" id="KW-1185">Reference proteome</keyword>
<dbReference type="EMBL" id="CP009285">
    <property type="protein sequence ID" value="AIQ61080.1"/>
    <property type="molecule type" value="Genomic_DNA"/>
</dbReference>
<accession>A0A089LLX0</accession>
<dbReference type="AlphaFoldDB" id="A0A089LLX0"/>
<dbReference type="Pfam" id="PF26079">
    <property type="entry name" value="Baseplate_J_C"/>
    <property type="match status" value="1"/>
</dbReference>
<dbReference type="InterPro" id="IPR052399">
    <property type="entry name" value="Phage_Baseplate_Assmbl_Protein"/>
</dbReference>
<organism evidence="4 5">
    <name type="scientific">Paenibacillus borealis</name>
    <dbReference type="NCBI Taxonomy" id="160799"/>
    <lineage>
        <taxon>Bacteria</taxon>
        <taxon>Bacillati</taxon>
        <taxon>Bacillota</taxon>
        <taxon>Bacilli</taxon>
        <taxon>Bacillales</taxon>
        <taxon>Paenibacillaceae</taxon>
        <taxon>Paenibacillus</taxon>
    </lineage>
</organism>
<proteinExistence type="inferred from homology"/>
<feature type="domain" description="Baseplate J-like central" evidence="2">
    <location>
        <begin position="182"/>
        <end position="259"/>
    </location>
</feature>
<dbReference type="HOGENOM" id="CLU_039609_0_1_9"/>
<comment type="similarity">
    <text evidence="1">Belongs to the Mu gp47/PBSX XkdT family.</text>
</comment>
<dbReference type="OrthoDB" id="2554267at2"/>
<dbReference type="Proteomes" id="UP000029518">
    <property type="component" value="Chromosome"/>
</dbReference>
<evidence type="ECO:0000259" key="2">
    <source>
        <dbReference type="Pfam" id="PF26078"/>
    </source>
</evidence>
<evidence type="ECO:0000259" key="3">
    <source>
        <dbReference type="Pfam" id="PF26079"/>
    </source>
</evidence>
<evidence type="ECO:0000313" key="5">
    <source>
        <dbReference type="Proteomes" id="UP000029518"/>
    </source>
</evidence>
<gene>
    <name evidence="4" type="ORF">PBOR_32350</name>
</gene>
<dbReference type="Pfam" id="PF26078">
    <property type="entry name" value="Baseplate_J_M"/>
    <property type="match status" value="1"/>
</dbReference>
<dbReference type="KEGG" id="pbd:PBOR_32350"/>
<feature type="domain" description="Baseplate J-like C-terminal" evidence="3">
    <location>
        <begin position="266"/>
        <end position="350"/>
    </location>
</feature>
<protein>
    <submittedName>
        <fullName evidence="4">Baseplate J protein</fullName>
    </submittedName>
</protein>
<sequence length="352" mass="37728">MYEDQTYEALLERMLDRVPEGMDKREGSIIYDALAPAAAEMAQMYIELEVSNNLYFPDTAGGEYLERSIAWTGITRHPAGKAQLSGKFYTSGGELLDIPLGSRFSLGLLHYSAAEKLSPGMYRLESETAGSEGNQYSGTLLPIDYIPGLARGEITALLVPGTDAESDGALRQRYFDSARRPSTSGNKYHYMEWAQDIQGVGGARVFPLWAGPKTVKVVIVNAEHKPASALLVSQVQQYIDPAPGLGEGQAPVGAVVTVESATGKTINVTAKVTLAAGYALQPVINAFTAILEKYRKEKAFAATYISQSVVGSLLLDTDGVVDYSGLKLNGGTGNVTLTETEVPLFGSVVLEV</sequence>
<dbReference type="RefSeq" id="WP_042217832.1">
    <property type="nucleotide sequence ID" value="NZ_CP009285.1"/>
</dbReference>
<reference evidence="4" key="1">
    <citation type="submission" date="2014-08" db="EMBL/GenBank/DDBJ databases">
        <title>Comparative genomics of the Paenibacillus odorifer group.</title>
        <authorList>
            <person name="den Bakker H.C."/>
            <person name="Tsai Y.-C.Y.-C."/>
            <person name="Martin N."/>
            <person name="Korlach J."/>
            <person name="Wiedmann M."/>
        </authorList>
    </citation>
    <scope>NUCLEOTIDE SEQUENCE [LARGE SCALE GENOMIC DNA]</scope>
    <source>
        <strain evidence="4">DSM 13188</strain>
    </source>
</reference>
<dbReference type="PANTHER" id="PTHR37829:SF3">
    <property type="entry name" value="PROTEIN JAYE-RELATED"/>
    <property type="match status" value="1"/>
</dbReference>
<dbReference type="InterPro" id="IPR058530">
    <property type="entry name" value="Baseplate_J-like_C"/>
</dbReference>
<dbReference type="PANTHER" id="PTHR37829">
    <property type="entry name" value="PHAGE-LIKE ELEMENT PBSX PROTEIN XKDT"/>
    <property type="match status" value="1"/>
</dbReference>
<dbReference type="InterPro" id="IPR058531">
    <property type="entry name" value="Baseplate_J_M"/>
</dbReference>
<evidence type="ECO:0000256" key="1">
    <source>
        <dbReference type="ARBA" id="ARBA00038087"/>
    </source>
</evidence>
<name>A0A089LLX0_PAEBO</name>